<feature type="domain" description="SPOR" evidence="1">
    <location>
        <begin position="91"/>
        <end position="155"/>
    </location>
</feature>
<dbReference type="GO" id="GO:0042834">
    <property type="term" value="F:peptidoglycan binding"/>
    <property type="evidence" value="ECO:0007669"/>
    <property type="project" value="InterPro"/>
</dbReference>
<dbReference type="Pfam" id="PF05036">
    <property type="entry name" value="SPOR"/>
    <property type="match status" value="1"/>
</dbReference>
<dbReference type="OrthoDB" id="2473397at2"/>
<dbReference type="EMBL" id="LS483447">
    <property type="protein sequence ID" value="SQH72494.1"/>
    <property type="molecule type" value="Genomic_DNA"/>
</dbReference>
<dbReference type="AlphaFoldDB" id="A0A2X4PFA9"/>
<organism evidence="2 3">
    <name type="scientific">Porphyromonas crevioricanis</name>
    <dbReference type="NCBI Taxonomy" id="393921"/>
    <lineage>
        <taxon>Bacteria</taxon>
        <taxon>Pseudomonadati</taxon>
        <taxon>Bacteroidota</taxon>
        <taxon>Bacteroidia</taxon>
        <taxon>Bacteroidales</taxon>
        <taxon>Porphyromonadaceae</taxon>
        <taxon>Porphyromonas</taxon>
    </lineage>
</organism>
<dbReference type="KEGG" id="pcre:NCTC12858_00317"/>
<dbReference type="Proteomes" id="UP000249300">
    <property type="component" value="Chromosome 1"/>
</dbReference>
<sequence length="176" mass="19689">MKSLSKSTFPIPAIILTALLLWIPKTTYAQNVVTNDQSTAPASIFEALESSKPGEGRVIVFVPSEVRKRVGTVGPQGGQILHGETNISLRGGFRIQVYVGNLKTSKQEAYSRASRVNRLFPGEVCYVTYKAPFWKLLVGDFISHEEAHKVAKELKQSMPDLAQEIYVVRNRIRYHN</sequence>
<keyword evidence="3" id="KW-1185">Reference proteome</keyword>
<accession>A0A2X4PFA9</accession>
<evidence type="ECO:0000259" key="1">
    <source>
        <dbReference type="Pfam" id="PF05036"/>
    </source>
</evidence>
<gene>
    <name evidence="2" type="ORF">NCTC12858_00317</name>
</gene>
<evidence type="ECO:0000313" key="3">
    <source>
        <dbReference type="Proteomes" id="UP000249300"/>
    </source>
</evidence>
<evidence type="ECO:0000313" key="2">
    <source>
        <dbReference type="EMBL" id="SQH72494.1"/>
    </source>
</evidence>
<proteinExistence type="predicted"/>
<dbReference type="InterPro" id="IPR007730">
    <property type="entry name" value="SPOR-like_dom"/>
</dbReference>
<reference evidence="2 3" key="1">
    <citation type="submission" date="2018-06" db="EMBL/GenBank/DDBJ databases">
        <authorList>
            <consortium name="Pathogen Informatics"/>
            <person name="Doyle S."/>
        </authorList>
    </citation>
    <scope>NUCLEOTIDE SEQUENCE [LARGE SCALE GENOMIC DNA]</scope>
    <source>
        <strain evidence="2 3">NCTC12858</strain>
    </source>
</reference>
<name>A0A2X4PFA9_9PORP</name>
<dbReference type="RefSeq" id="WP_052115660.1">
    <property type="nucleotide sequence ID" value="NZ_FUXH01000017.1"/>
</dbReference>
<protein>
    <recommendedName>
        <fullName evidence="1">SPOR domain-containing protein</fullName>
    </recommendedName>
</protein>